<name>M4BH63_HYAAE</name>
<dbReference type="HOGENOM" id="CLU_2150703_0_0_1"/>
<protein>
    <submittedName>
        <fullName evidence="1">Uncharacterized protein</fullName>
    </submittedName>
</protein>
<evidence type="ECO:0000313" key="1">
    <source>
        <dbReference type="EnsemblProtists" id="HpaP805739"/>
    </source>
</evidence>
<organism evidence="1 2">
    <name type="scientific">Hyaloperonospora arabidopsidis (strain Emoy2)</name>
    <name type="common">Downy mildew agent</name>
    <name type="synonym">Peronospora arabidopsidis</name>
    <dbReference type="NCBI Taxonomy" id="559515"/>
    <lineage>
        <taxon>Eukaryota</taxon>
        <taxon>Sar</taxon>
        <taxon>Stramenopiles</taxon>
        <taxon>Oomycota</taxon>
        <taxon>Peronosporomycetes</taxon>
        <taxon>Peronosporales</taxon>
        <taxon>Peronosporaceae</taxon>
        <taxon>Hyaloperonospora</taxon>
    </lineage>
</organism>
<keyword evidence="2" id="KW-1185">Reference proteome</keyword>
<evidence type="ECO:0000313" key="2">
    <source>
        <dbReference type="Proteomes" id="UP000011713"/>
    </source>
</evidence>
<sequence>MTCSTVVCSFGSKLWSSPFNISKSAHATESSSIHSRSITSAKRLGNGCYLRSMYFTLTVCERCNTFAARKFLVFASILSVRPSSLFSQSRAGIGACVNIRTTQSKLMTELSL</sequence>
<dbReference type="Proteomes" id="UP000011713">
    <property type="component" value="Unassembled WGS sequence"/>
</dbReference>
<dbReference type="VEuPathDB" id="FungiDB:HpaG805739"/>
<dbReference type="AlphaFoldDB" id="M4BH63"/>
<reference evidence="1" key="2">
    <citation type="submission" date="2015-06" db="UniProtKB">
        <authorList>
            <consortium name="EnsemblProtists"/>
        </authorList>
    </citation>
    <scope>IDENTIFICATION</scope>
    <source>
        <strain evidence="1">Emoy2</strain>
    </source>
</reference>
<accession>M4BH63</accession>
<dbReference type="InParanoid" id="M4BH63"/>
<reference evidence="2" key="1">
    <citation type="journal article" date="2010" name="Science">
        <title>Signatures of adaptation to obligate biotrophy in the Hyaloperonospora arabidopsidis genome.</title>
        <authorList>
            <person name="Baxter L."/>
            <person name="Tripathy S."/>
            <person name="Ishaque N."/>
            <person name="Boot N."/>
            <person name="Cabral A."/>
            <person name="Kemen E."/>
            <person name="Thines M."/>
            <person name="Ah-Fong A."/>
            <person name="Anderson R."/>
            <person name="Badejoko W."/>
            <person name="Bittner-Eddy P."/>
            <person name="Boore J.L."/>
            <person name="Chibucos M.C."/>
            <person name="Coates M."/>
            <person name="Dehal P."/>
            <person name="Delehaunty K."/>
            <person name="Dong S."/>
            <person name="Downton P."/>
            <person name="Dumas B."/>
            <person name="Fabro G."/>
            <person name="Fronick C."/>
            <person name="Fuerstenberg S.I."/>
            <person name="Fulton L."/>
            <person name="Gaulin E."/>
            <person name="Govers F."/>
            <person name="Hughes L."/>
            <person name="Humphray S."/>
            <person name="Jiang R.H."/>
            <person name="Judelson H."/>
            <person name="Kamoun S."/>
            <person name="Kyung K."/>
            <person name="Meijer H."/>
            <person name="Minx P."/>
            <person name="Morris P."/>
            <person name="Nelson J."/>
            <person name="Phuntumart V."/>
            <person name="Qutob D."/>
            <person name="Rehmany A."/>
            <person name="Rougon-Cardoso A."/>
            <person name="Ryden P."/>
            <person name="Torto-Alalibo T."/>
            <person name="Studholme D."/>
            <person name="Wang Y."/>
            <person name="Win J."/>
            <person name="Wood J."/>
            <person name="Clifton S.W."/>
            <person name="Rogers J."/>
            <person name="Van den Ackerveken G."/>
            <person name="Jones J.D."/>
            <person name="McDowell J.M."/>
            <person name="Beynon J."/>
            <person name="Tyler B.M."/>
        </authorList>
    </citation>
    <scope>NUCLEOTIDE SEQUENCE [LARGE SCALE GENOMIC DNA]</scope>
    <source>
        <strain evidence="2">Emoy2</strain>
    </source>
</reference>
<dbReference type="EMBL" id="JH598254">
    <property type="status" value="NOT_ANNOTATED_CDS"/>
    <property type="molecule type" value="Genomic_DNA"/>
</dbReference>
<dbReference type="EnsemblProtists" id="HpaT805739">
    <property type="protein sequence ID" value="HpaP805739"/>
    <property type="gene ID" value="HpaG805739"/>
</dbReference>
<proteinExistence type="predicted"/>